<dbReference type="GO" id="GO:0106420">
    <property type="term" value="F:NAD-dependent protein biotinidase activity"/>
    <property type="evidence" value="ECO:0007669"/>
    <property type="project" value="Ensembl"/>
</dbReference>
<dbReference type="InterPro" id="IPR003000">
    <property type="entry name" value="Sirtuin"/>
</dbReference>
<keyword evidence="2" id="KW-0520">NAD</keyword>
<dbReference type="GO" id="GO:0006541">
    <property type="term" value="P:glutamine metabolic process"/>
    <property type="evidence" value="ECO:0007669"/>
    <property type="project" value="Ensembl"/>
</dbReference>
<dbReference type="Proteomes" id="UP000008225">
    <property type="component" value="Chromosome 9"/>
</dbReference>
<dbReference type="GO" id="GO:0046872">
    <property type="term" value="F:metal ion binding"/>
    <property type="evidence" value="ECO:0007669"/>
    <property type="project" value="UniProtKB-KW"/>
</dbReference>
<reference evidence="5" key="2">
    <citation type="submission" date="2025-08" db="UniProtKB">
        <authorList>
            <consortium name="Ensembl"/>
        </authorList>
    </citation>
    <scope>IDENTIFICATION</scope>
</reference>
<dbReference type="Gene3D" id="3.30.1600.10">
    <property type="entry name" value="SIR2/SIRT2 'Small Domain"/>
    <property type="match status" value="1"/>
</dbReference>
<dbReference type="GO" id="GO:0072350">
    <property type="term" value="P:tricarboxylic acid metabolic process"/>
    <property type="evidence" value="ECO:0007669"/>
    <property type="project" value="Ensembl"/>
</dbReference>
<dbReference type="InterPro" id="IPR026590">
    <property type="entry name" value="Ssirtuin_cat_dom"/>
</dbReference>
<dbReference type="Gene3D" id="3.40.50.1220">
    <property type="entry name" value="TPP-binding domain"/>
    <property type="match status" value="1"/>
</dbReference>
<evidence type="ECO:0000256" key="1">
    <source>
        <dbReference type="ARBA" id="ARBA00022679"/>
    </source>
</evidence>
<keyword evidence="3" id="KW-0862">Zinc</keyword>
<protein>
    <submittedName>
        <fullName evidence="5">Sirtuin 4</fullName>
    </submittedName>
</protein>
<keyword evidence="6" id="KW-1185">Reference proteome</keyword>
<gene>
    <name evidence="5" type="primary">SIRT4</name>
</gene>
<dbReference type="PANTHER" id="PTHR11085">
    <property type="entry name" value="NAD-DEPENDENT PROTEIN DEACYLASE SIRTUIN-5, MITOCHONDRIAL-RELATED"/>
    <property type="match status" value="1"/>
</dbReference>
<dbReference type="GO" id="GO:0106419">
    <property type="term" value="F:NAD-dependent protein lipoamidase activity"/>
    <property type="evidence" value="ECO:0007669"/>
    <property type="project" value="Ensembl"/>
</dbReference>
<dbReference type="Ensembl" id="ENSCJAT00000125891.1">
    <property type="protein sequence ID" value="ENSCJAP00000092545.1"/>
    <property type="gene ID" value="ENSCJAG00000039472.3"/>
</dbReference>
<evidence type="ECO:0000256" key="3">
    <source>
        <dbReference type="PROSITE-ProRule" id="PRU00236"/>
    </source>
</evidence>
<name>A0A8I3WLY6_CALJA</name>
<dbReference type="GO" id="GO:0070403">
    <property type="term" value="F:NAD+ binding"/>
    <property type="evidence" value="ECO:0007669"/>
    <property type="project" value="InterPro"/>
</dbReference>
<feature type="binding site" evidence="3">
    <location>
        <position position="315"/>
    </location>
    <ligand>
        <name>Zn(2+)</name>
        <dbReference type="ChEBI" id="CHEBI:29105"/>
    </ligand>
</feature>
<dbReference type="GO" id="GO:0046322">
    <property type="term" value="P:negative regulation of fatty acid oxidation"/>
    <property type="evidence" value="ECO:0007669"/>
    <property type="project" value="Ensembl"/>
</dbReference>
<dbReference type="CDD" id="cd01409">
    <property type="entry name" value="SIRT4"/>
    <property type="match status" value="1"/>
</dbReference>
<dbReference type="GeneTree" id="ENSGT00940000158891"/>
<dbReference type="InterPro" id="IPR026591">
    <property type="entry name" value="Sirtuin_cat_small_dom_sf"/>
</dbReference>
<evidence type="ECO:0000259" key="4">
    <source>
        <dbReference type="PROSITE" id="PS50305"/>
    </source>
</evidence>
<dbReference type="Pfam" id="PF02146">
    <property type="entry name" value="SIR2"/>
    <property type="match status" value="1"/>
</dbReference>
<dbReference type="GO" id="GO:0003950">
    <property type="term" value="F:NAD+ poly-ADP-ribosyltransferase activity"/>
    <property type="evidence" value="ECO:0007669"/>
    <property type="project" value="Ensembl"/>
</dbReference>
<accession>A0A8I3WLY6</accession>
<dbReference type="SUPFAM" id="SSF52467">
    <property type="entry name" value="DHS-like NAD/FAD-binding domain"/>
    <property type="match status" value="1"/>
</dbReference>
<keyword evidence="1" id="KW-0808">Transferase</keyword>
<evidence type="ECO:0000256" key="2">
    <source>
        <dbReference type="ARBA" id="ARBA00023027"/>
    </source>
</evidence>
<keyword evidence="3" id="KW-0479">Metal-binding</keyword>
<evidence type="ECO:0000313" key="6">
    <source>
        <dbReference type="Proteomes" id="UP000008225"/>
    </source>
</evidence>
<dbReference type="GO" id="GO:0005759">
    <property type="term" value="C:mitochondrial matrix"/>
    <property type="evidence" value="ECO:0007669"/>
    <property type="project" value="Ensembl"/>
</dbReference>
<feature type="active site" description="Proton acceptor" evidence="3">
    <location>
        <position position="253"/>
    </location>
</feature>
<dbReference type="GO" id="GO:0046676">
    <property type="term" value="P:negative regulation of insulin secretion"/>
    <property type="evidence" value="ECO:0007669"/>
    <property type="project" value="Ensembl"/>
</dbReference>
<dbReference type="PANTHER" id="PTHR11085:SF10">
    <property type="entry name" value="NAD-DEPENDENT PROTEIN DEACYLASE SIRTUIN-5, MITOCHONDRIAL-RELATED"/>
    <property type="match status" value="1"/>
</dbReference>
<organism evidence="5 6">
    <name type="scientific">Callithrix jacchus</name>
    <name type="common">White-tufted-ear marmoset</name>
    <name type="synonym">Simia Jacchus</name>
    <dbReference type="NCBI Taxonomy" id="9483"/>
    <lineage>
        <taxon>Eukaryota</taxon>
        <taxon>Metazoa</taxon>
        <taxon>Chordata</taxon>
        <taxon>Craniata</taxon>
        <taxon>Vertebrata</taxon>
        <taxon>Euteleostomi</taxon>
        <taxon>Mammalia</taxon>
        <taxon>Eutheria</taxon>
        <taxon>Euarchontoglires</taxon>
        <taxon>Primates</taxon>
        <taxon>Haplorrhini</taxon>
        <taxon>Platyrrhini</taxon>
        <taxon>Cebidae</taxon>
        <taxon>Callitrichinae</taxon>
        <taxon>Callithrix</taxon>
        <taxon>Callithrix</taxon>
    </lineage>
</organism>
<feature type="binding site" evidence="3">
    <location>
        <position position="312"/>
    </location>
    <ligand>
        <name>Zn(2+)</name>
        <dbReference type="ChEBI" id="CHEBI:29105"/>
    </ligand>
</feature>
<proteinExistence type="predicted"/>
<reference evidence="5 6" key="1">
    <citation type="submission" date="2009-03" db="EMBL/GenBank/DDBJ databases">
        <authorList>
            <person name="Warren W."/>
            <person name="Ye L."/>
            <person name="Minx P."/>
            <person name="Worley K."/>
            <person name="Gibbs R."/>
            <person name="Wilson R.K."/>
        </authorList>
    </citation>
    <scope>NUCLEOTIDE SEQUENCE [LARGE SCALE GENOMIC DNA]</scope>
</reference>
<dbReference type="InterPro" id="IPR050134">
    <property type="entry name" value="NAD-dep_sirtuin_deacylases"/>
</dbReference>
<dbReference type="GO" id="GO:0046889">
    <property type="term" value="P:positive regulation of lipid biosynthetic process"/>
    <property type="evidence" value="ECO:0007669"/>
    <property type="project" value="Ensembl"/>
</dbReference>
<dbReference type="GO" id="GO:0017136">
    <property type="term" value="F:histone deacetylase activity, NAD-dependent"/>
    <property type="evidence" value="ECO:0007669"/>
    <property type="project" value="TreeGrafter"/>
</dbReference>
<evidence type="ECO:0000313" key="5">
    <source>
        <dbReference type="Ensembl" id="ENSCJAP00000092545.1"/>
    </source>
</evidence>
<dbReference type="PROSITE" id="PS50305">
    <property type="entry name" value="SIRTUIN"/>
    <property type="match status" value="1"/>
</dbReference>
<dbReference type="GO" id="GO:0006974">
    <property type="term" value="P:DNA damage response"/>
    <property type="evidence" value="ECO:0007669"/>
    <property type="project" value="Ensembl"/>
</dbReference>
<dbReference type="InterPro" id="IPR029035">
    <property type="entry name" value="DHS-like_NAD/FAD-binding_dom"/>
</dbReference>
<feature type="domain" description="Deacetylase sirtuin-type" evidence="4">
    <location>
        <begin position="129"/>
        <end position="446"/>
    </location>
</feature>
<feature type="binding site" evidence="3">
    <location>
        <position position="264"/>
    </location>
    <ligand>
        <name>Zn(2+)</name>
        <dbReference type="ChEBI" id="CHEBI:29105"/>
    </ligand>
</feature>
<dbReference type="GO" id="GO:0160218">
    <property type="term" value="P:negative regulation of pyruvate decarboxylation to acetyl-CoA"/>
    <property type="evidence" value="ECO:0007669"/>
    <property type="project" value="Ensembl"/>
</dbReference>
<feature type="binding site" evidence="3">
    <location>
        <position position="261"/>
    </location>
    <ligand>
        <name>Zn(2+)</name>
        <dbReference type="ChEBI" id="CHEBI:29105"/>
    </ligand>
</feature>
<dbReference type="GO" id="GO:0061690">
    <property type="term" value="F:lipoamidase activity"/>
    <property type="evidence" value="ECO:0007669"/>
    <property type="project" value="Ensembl"/>
</dbReference>
<sequence length="446" mass="50781">MYIINTYIYHVPTKIENKTKQSTIISFYIKGEPLTRKSRQEAILDVNCETRRIVGLVVFLTSLKLSGLHVPKCKCNQTIPPWVVKWSWNRERMKMSFGLTFRSAKGRGIANPSRQCSKGSTELFVPASPPLDPEKVKELQRFITLSKRLLVMTGAGISTESGIPDYRSENVGLYARTDRRPIQHSDFVRSAPIRQRYWARSFVGWPRFSSHQPNPAHWALSTWEKLGKLYWLVTQNVDALHTKAGSRRLTELHGCMHRVLCLDCGEQTPRGLLQERFQVLNPTWSAEAHGLAPDGDAFLSEEQVQNFQVPSCVQCGGRLKPDVVFFGDTVNPDKVDFVHKRVKEADSLLVVGSSLQVSELARVVTSPCAELEVLERPPPFGLTFFFFLYFERESLSRSVTQAGGQWRNLCSLQPPPPRFKQFSSLSLLSSWVYRRVPPCPANFLYF</sequence>
<dbReference type="GO" id="GO:0000820">
    <property type="term" value="P:regulation of glutamine family amino acid metabolic process"/>
    <property type="evidence" value="ECO:0007669"/>
    <property type="project" value="Ensembl"/>
</dbReference>
<dbReference type="GO" id="GO:0005743">
    <property type="term" value="C:mitochondrial inner membrane"/>
    <property type="evidence" value="ECO:0007669"/>
    <property type="project" value="Ensembl"/>
</dbReference>
<dbReference type="AlphaFoldDB" id="A0A8I3WLY6"/>
<reference evidence="5" key="3">
    <citation type="submission" date="2025-09" db="UniProtKB">
        <authorList>
            <consortium name="Ensembl"/>
        </authorList>
    </citation>
    <scope>IDENTIFICATION</scope>
</reference>